<dbReference type="Gene3D" id="3.10.100.10">
    <property type="entry name" value="Mannose-Binding Protein A, subunit A"/>
    <property type="match status" value="1"/>
</dbReference>
<dbReference type="CDD" id="cd00037">
    <property type="entry name" value="CLECT"/>
    <property type="match status" value="1"/>
</dbReference>
<dbReference type="InterPro" id="IPR016187">
    <property type="entry name" value="CTDL_fold"/>
</dbReference>
<name>A0ABP1R8X0_9HEXA</name>
<evidence type="ECO:0000259" key="2">
    <source>
        <dbReference type="PROSITE" id="PS50041"/>
    </source>
</evidence>
<dbReference type="InterPro" id="IPR001304">
    <property type="entry name" value="C-type_lectin-like"/>
</dbReference>
<proteinExistence type="predicted"/>
<keyword evidence="1" id="KW-0732">Signal</keyword>
<evidence type="ECO:0000313" key="3">
    <source>
        <dbReference type="EMBL" id="CAL8119218.1"/>
    </source>
</evidence>
<organism evidence="3 4">
    <name type="scientific">Orchesella dallaii</name>
    <dbReference type="NCBI Taxonomy" id="48710"/>
    <lineage>
        <taxon>Eukaryota</taxon>
        <taxon>Metazoa</taxon>
        <taxon>Ecdysozoa</taxon>
        <taxon>Arthropoda</taxon>
        <taxon>Hexapoda</taxon>
        <taxon>Collembola</taxon>
        <taxon>Entomobryomorpha</taxon>
        <taxon>Entomobryoidea</taxon>
        <taxon>Orchesellidae</taxon>
        <taxon>Orchesellinae</taxon>
        <taxon>Orchesella</taxon>
    </lineage>
</organism>
<dbReference type="SUPFAM" id="SSF56436">
    <property type="entry name" value="C-type lectin-like"/>
    <property type="match status" value="1"/>
</dbReference>
<feature type="chain" id="PRO_5045037598" description="C-type lectin domain-containing protein" evidence="1">
    <location>
        <begin position="19"/>
        <end position="319"/>
    </location>
</feature>
<gene>
    <name evidence="3" type="ORF">ODALV1_LOCUS18449</name>
</gene>
<dbReference type="Pfam" id="PF00059">
    <property type="entry name" value="Lectin_C"/>
    <property type="match status" value="1"/>
</dbReference>
<protein>
    <recommendedName>
        <fullName evidence="2">C-type lectin domain-containing protein</fullName>
    </recommendedName>
</protein>
<comment type="caution">
    <text evidence="3">The sequence shown here is derived from an EMBL/GenBank/DDBJ whole genome shotgun (WGS) entry which is preliminary data.</text>
</comment>
<evidence type="ECO:0000313" key="4">
    <source>
        <dbReference type="Proteomes" id="UP001642540"/>
    </source>
</evidence>
<evidence type="ECO:0000256" key="1">
    <source>
        <dbReference type="SAM" id="SignalP"/>
    </source>
</evidence>
<sequence length="319" mass="37105">MNLHVFYPILIILPYCTPTNFETSSTTPYYSGTHQLRYGRFFCSLSPVGHKTYYGVNRGNIDQARRCCISKNLTLFDLPSRWKSAKLEILRKDLIRSTFIIPPIGRDSQIYVNVAGYGLPWCSAVYFSSTSKIILRAVGTDCTGPYNYLCEDKTTYPVCSKKNFKRIGPDKLFSKVKLPWREAFECCEDRGQHLMSLPYLKIKDMPDIIKELENETYFWTGGSSKFGSFEWKWANNLLIDREYELNTEFCIVAHVSSGSDVKIMDYPCENAFHFVCENLDSNPCFYGEWDEIHIDYKGAKRYLYIPDTFVIYFFQVKQV</sequence>
<reference evidence="3 4" key="1">
    <citation type="submission" date="2024-08" db="EMBL/GenBank/DDBJ databases">
        <authorList>
            <person name="Cucini C."/>
            <person name="Frati F."/>
        </authorList>
    </citation>
    <scope>NUCLEOTIDE SEQUENCE [LARGE SCALE GENOMIC DNA]</scope>
</reference>
<dbReference type="Proteomes" id="UP001642540">
    <property type="component" value="Unassembled WGS sequence"/>
</dbReference>
<feature type="domain" description="C-type lectin" evidence="2">
    <location>
        <begin position="173"/>
        <end position="277"/>
    </location>
</feature>
<dbReference type="InterPro" id="IPR016186">
    <property type="entry name" value="C-type_lectin-like/link_sf"/>
</dbReference>
<dbReference type="EMBL" id="CAXLJM020000058">
    <property type="protein sequence ID" value="CAL8119218.1"/>
    <property type="molecule type" value="Genomic_DNA"/>
</dbReference>
<accession>A0ABP1R8X0</accession>
<dbReference type="PROSITE" id="PS50041">
    <property type="entry name" value="C_TYPE_LECTIN_2"/>
    <property type="match status" value="1"/>
</dbReference>
<feature type="signal peptide" evidence="1">
    <location>
        <begin position="1"/>
        <end position="18"/>
    </location>
</feature>
<keyword evidence="4" id="KW-1185">Reference proteome</keyword>